<dbReference type="HOGENOM" id="CLU_3348687_0_0_5"/>
<dbReference type="AlphaFoldDB" id="I3X950"/>
<organism evidence="1 2">
    <name type="scientific">Sinorhizobium fredii (strain USDA 257)</name>
    <dbReference type="NCBI Taxonomy" id="1185652"/>
    <lineage>
        <taxon>Bacteria</taxon>
        <taxon>Pseudomonadati</taxon>
        <taxon>Pseudomonadota</taxon>
        <taxon>Alphaproteobacteria</taxon>
        <taxon>Hyphomicrobiales</taxon>
        <taxon>Rhizobiaceae</taxon>
        <taxon>Sinorhizobium/Ensifer group</taxon>
        <taxon>Sinorhizobium</taxon>
    </lineage>
</organism>
<gene>
    <name evidence="1" type="ORF">USDA257_c38610</name>
</gene>
<accession>I3X950</accession>
<dbReference type="Proteomes" id="UP000006180">
    <property type="component" value="Chromosome"/>
</dbReference>
<dbReference type="PATRIC" id="fig|1185652.3.peg.4010"/>
<reference evidence="1 2" key="1">
    <citation type="journal article" date="2012" name="J. Bacteriol.">
        <title>Complete genome sequence of the broad-host-range strain Sinorhizobium fredii USDA257.</title>
        <authorList>
            <person name="Schuldes J."/>
            <person name="Rodriguez Orbegoso M."/>
            <person name="Schmeisser C."/>
            <person name="Krishnan H.B."/>
            <person name="Daniel R."/>
            <person name="Streit W.R."/>
        </authorList>
    </citation>
    <scope>NUCLEOTIDE SEQUENCE [LARGE SCALE GENOMIC DNA]</scope>
    <source>
        <strain evidence="1 2">USDA 257</strain>
    </source>
</reference>
<dbReference type="EMBL" id="CP003563">
    <property type="protein sequence ID" value="AFL52406.1"/>
    <property type="molecule type" value="Genomic_DNA"/>
</dbReference>
<evidence type="ECO:0000313" key="1">
    <source>
        <dbReference type="EMBL" id="AFL52406.1"/>
    </source>
</evidence>
<dbReference type="KEGG" id="sfd:USDA257_c38610"/>
<protein>
    <submittedName>
        <fullName evidence="1">Uncharacterized protein</fullName>
    </submittedName>
</protein>
<dbReference type="STRING" id="1185652.USDA257_c38610"/>
<sequence>MHRPHRSIVAGDFYLTGYLMEAAWIDGDIRHGWICDR</sequence>
<name>I3X950_SINF2</name>
<proteinExistence type="predicted"/>
<evidence type="ECO:0000313" key="2">
    <source>
        <dbReference type="Proteomes" id="UP000006180"/>
    </source>
</evidence>